<feature type="compositionally biased region" description="Low complexity" evidence="4">
    <location>
        <begin position="865"/>
        <end position="878"/>
    </location>
</feature>
<evidence type="ECO:0000313" key="6">
    <source>
        <dbReference type="EMBL" id="OJD29129.1"/>
    </source>
</evidence>
<reference evidence="6 7" key="1">
    <citation type="submission" date="2016-10" db="EMBL/GenBank/DDBJ databases">
        <title>Proteomics and genomics reveal pathogen-plant mechanisms compatible with a hemibiotrophic lifestyle of Diplodia corticola.</title>
        <authorList>
            <person name="Fernandes I."/>
            <person name="De Jonge R."/>
            <person name="Van De Peer Y."/>
            <person name="Devreese B."/>
            <person name="Alves A."/>
            <person name="Esteves A.C."/>
        </authorList>
    </citation>
    <scope>NUCLEOTIDE SEQUENCE [LARGE SCALE GENOMIC DNA]</scope>
    <source>
        <strain evidence="6 7">CBS 112549</strain>
    </source>
</reference>
<dbReference type="GO" id="GO:0006351">
    <property type="term" value="P:DNA-templated transcription"/>
    <property type="evidence" value="ECO:0007669"/>
    <property type="project" value="InterPro"/>
</dbReference>
<dbReference type="PANTHER" id="PTHR47424">
    <property type="entry name" value="REGULATORY PROTEIN GAL4"/>
    <property type="match status" value="1"/>
</dbReference>
<keyword evidence="1" id="KW-0805">Transcription regulation</keyword>
<proteinExistence type="predicted"/>
<gene>
    <name evidence="6" type="ORF">BKCO1_9200014</name>
</gene>
<dbReference type="InterPro" id="IPR007219">
    <property type="entry name" value="XnlR_reg_dom"/>
</dbReference>
<feature type="region of interest" description="Disordered" evidence="4">
    <location>
        <begin position="189"/>
        <end position="275"/>
    </location>
</feature>
<dbReference type="CDD" id="cd12148">
    <property type="entry name" value="fungal_TF_MHR"/>
    <property type="match status" value="1"/>
</dbReference>
<feature type="compositionally biased region" description="Polar residues" evidence="4">
    <location>
        <begin position="851"/>
        <end position="864"/>
    </location>
</feature>
<dbReference type="GO" id="GO:0005634">
    <property type="term" value="C:nucleus"/>
    <property type="evidence" value="ECO:0007669"/>
    <property type="project" value="TreeGrafter"/>
</dbReference>
<dbReference type="Pfam" id="PF04082">
    <property type="entry name" value="Fungal_trans"/>
    <property type="match status" value="1"/>
</dbReference>
<dbReference type="STRING" id="236234.A0A1J9QKY8"/>
<dbReference type="GO" id="GO:0000981">
    <property type="term" value="F:DNA-binding transcription factor activity, RNA polymerase II-specific"/>
    <property type="evidence" value="ECO:0007669"/>
    <property type="project" value="TreeGrafter"/>
</dbReference>
<evidence type="ECO:0000259" key="5">
    <source>
        <dbReference type="SMART" id="SM00906"/>
    </source>
</evidence>
<name>A0A1J9QKY8_9PEZI</name>
<feature type="domain" description="Xylanolytic transcriptional activator regulatory" evidence="5">
    <location>
        <begin position="520"/>
        <end position="595"/>
    </location>
</feature>
<organism evidence="6 7">
    <name type="scientific">Diplodia corticola</name>
    <dbReference type="NCBI Taxonomy" id="236234"/>
    <lineage>
        <taxon>Eukaryota</taxon>
        <taxon>Fungi</taxon>
        <taxon>Dikarya</taxon>
        <taxon>Ascomycota</taxon>
        <taxon>Pezizomycotina</taxon>
        <taxon>Dothideomycetes</taxon>
        <taxon>Dothideomycetes incertae sedis</taxon>
        <taxon>Botryosphaeriales</taxon>
        <taxon>Botryosphaeriaceae</taxon>
        <taxon>Diplodia</taxon>
    </lineage>
</organism>
<keyword evidence="7" id="KW-1185">Reference proteome</keyword>
<comment type="caution">
    <text evidence="6">The sequence shown here is derived from an EMBL/GenBank/DDBJ whole genome shotgun (WGS) entry which is preliminary data.</text>
</comment>
<feature type="region of interest" description="Disordered" evidence="4">
    <location>
        <begin position="296"/>
        <end position="318"/>
    </location>
</feature>
<evidence type="ECO:0000313" key="7">
    <source>
        <dbReference type="Proteomes" id="UP000183809"/>
    </source>
</evidence>
<dbReference type="GO" id="GO:0008270">
    <property type="term" value="F:zinc ion binding"/>
    <property type="evidence" value="ECO:0007669"/>
    <property type="project" value="InterPro"/>
</dbReference>
<feature type="region of interest" description="Disordered" evidence="4">
    <location>
        <begin position="835"/>
        <end position="965"/>
    </location>
</feature>
<dbReference type="Proteomes" id="UP000183809">
    <property type="component" value="Unassembled WGS sequence"/>
</dbReference>
<feature type="compositionally biased region" description="Low complexity" evidence="4">
    <location>
        <begin position="92"/>
        <end position="104"/>
    </location>
</feature>
<dbReference type="EMBL" id="MNUE01000092">
    <property type="protein sequence ID" value="OJD29129.1"/>
    <property type="molecule type" value="Genomic_DNA"/>
</dbReference>
<feature type="compositionally biased region" description="Polar residues" evidence="4">
    <location>
        <begin position="227"/>
        <end position="260"/>
    </location>
</feature>
<dbReference type="InterPro" id="IPR051127">
    <property type="entry name" value="Fungal_SecMet_Regulators"/>
</dbReference>
<dbReference type="GO" id="GO:0000978">
    <property type="term" value="F:RNA polymerase II cis-regulatory region sequence-specific DNA binding"/>
    <property type="evidence" value="ECO:0007669"/>
    <property type="project" value="TreeGrafter"/>
</dbReference>
<sequence>MADRWAPRRGAARCRQPWQHPTRFVVAAQLLSEDPPRRDIVRRQLPSTSALLRHDAPKGTARAAPEDRPGLRGLQTPEAESESLSQTPRPPSSSASASASVPRSPCIPIALPSHPPSTVAASPRFHAPAVARTVISHVLSALAQPSARVAMQTGAPTTTWHRPSAGHSIIEIVLTDHRCSRKFTCIYLDREDQPGDGPLPKKLQTENGAAGASAHPGGAGEDPQDSAGVNGSHKNSPTLPKASVSSPKQPGANSHVNGPQKQARHAPSKPLESTPAFEPDALEAAEAAARSLQHFATRVDDPPKPHAASNTASTDGNEEEAVIYSQMRMLQDPTGRLLYVGDAASLSFLQLLRMMVENVAGPSQFTTDPRRHKITEIPFSLPATMRHTHLLPDKRTAYILVESFFVNTHGFLQVFERHAFTAALERCYSDPLTTEPPWLCLLNLVFAIGLMLATPRPDAPEAAIIEKLHRDHPDRAEVFYMNAKSLNDPLHGFEDADFWSVQALLLMSYYMLVKSKRNTAFALLGMAVRSAYALGLHREETMVIFGQDEQAARRNLWRSLFVMDRFLSFSLGRPVAISEDDCSGDTLRPTQPEEHDAFGFDSAFQTTIHQGKTNASALEAAVRSCSVIGRILKEVYQQRKISTRLAQEIADVCKIWPKALAPQLHWRQAPSACPSQGIAILHVNLFYCHSIILLTRPFFLYILNAETQKEMGHQTSNGHQRHKYPRMEKFSEACVIASSHSIVLVQAASEAGYLPRSNPAVMYFLFAATLVLLANEFAGLYISREADHCIANGINIMMHCAESDQQASRLYHILAAFREVVNQQRDRRRRLQQPQSNLMGALNQPTPPQQFPNSVSRPSVSSEPQQSFMQQHQQDFSSGAIGHQRTPPDLTHTHVPMQQPPHLSTASLLNPTATAAPMGPPTPQQQQQVLAAPSPGAATPRGGTATMAAASPAGSTFSGAAPPPPLSRNLSLSNLLDLNALDSMGGIPSIRSEDGSSGAEEHIDFDALWAWPSNTPAVRSPRLSGGGGNGGGMGEMSVLEISDSAVPLFGVYDQ</sequence>
<evidence type="ECO:0000256" key="1">
    <source>
        <dbReference type="ARBA" id="ARBA00023015"/>
    </source>
</evidence>
<dbReference type="OrthoDB" id="4064873at2759"/>
<evidence type="ECO:0000256" key="4">
    <source>
        <dbReference type="SAM" id="MobiDB-lite"/>
    </source>
</evidence>
<dbReference type="PANTHER" id="PTHR47424:SF9">
    <property type="entry name" value="TAH-2"/>
    <property type="match status" value="1"/>
</dbReference>
<feature type="compositionally biased region" description="Polar residues" evidence="4">
    <location>
        <begin position="901"/>
        <end position="910"/>
    </location>
</feature>
<dbReference type="SMART" id="SM00906">
    <property type="entry name" value="Fungal_trans"/>
    <property type="match status" value="1"/>
</dbReference>
<feature type="compositionally biased region" description="Low complexity" evidence="4">
    <location>
        <begin position="924"/>
        <end position="935"/>
    </location>
</feature>
<dbReference type="GeneID" id="31020197"/>
<feature type="region of interest" description="Disordered" evidence="4">
    <location>
        <begin position="29"/>
        <end position="109"/>
    </location>
</feature>
<dbReference type="GO" id="GO:0000435">
    <property type="term" value="P:positive regulation of transcription from RNA polymerase II promoter by galactose"/>
    <property type="evidence" value="ECO:0007669"/>
    <property type="project" value="TreeGrafter"/>
</dbReference>
<dbReference type="AlphaFoldDB" id="A0A1J9QKY8"/>
<keyword evidence="3" id="KW-0539">Nucleus</keyword>
<dbReference type="RefSeq" id="XP_020125389.1">
    <property type="nucleotide sequence ID" value="XM_020279933.1"/>
</dbReference>
<keyword evidence="2" id="KW-0804">Transcription</keyword>
<evidence type="ECO:0000256" key="2">
    <source>
        <dbReference type="ARBA" id="ARBA00023163"/>
    </source>
</evidence>
<evidence type="ECO:0000256" key="3">
    <source>
        <dbReference type="ARBA" id="ARBA00023242"/>
    </source>
</evidence>
<protein>
    <submittedName>
        <fullName evidence="6">Fungal specific transcription factor domain-containing protein</fullName>
    </submittedName>
</protein>
<accession>A0A1J9QKY8</accession>